<dbReference type="InterPro" id="IPR000045">
    <property type="entry name" value="Prepilin_IV_endopep_pep"/>
</dbReference>
<sequence>MLLLLLGLTVGLALHLVLLHLLEGSPFLRCLPRRRRGRRSNPFTRRWPLALCVGVLFLLAAVHFAPGAALAGAVMLLSALLLLAVVDAATWRLPDVITQPLLWLGLLFNLGATFVPLSDAVWGAVSGYLTLWCVNGVYRLARGRHGLGAGDFKLLAALGAWLGWRALPLLLLLAEAGGVLCILCLRRWRCATLAMQLAFGPWLALAGGLLLFCCVG</sequence>
<comment type="caution">
    <text evidence="5">The sequence shown here is derived from an EMBL/GenBank/DDBJ whole genome shotgun (WGS) entry which is preliminary data.</text>
</comment>
<feature type="domain" description="Prepilin type IV endopeptidase peptidase" evidence="4">
    <location>
        <begin position="75"/>
        <end position="180"/>
    </location>
</feature>
<proteinExistence type="inferred from homology"/>
<comment type="similarity">
    <text evidence="1 2">Belongs to the peptidase A24 family.</text>
</comment>
<dbReference type="PANTHER" id="PTHR30487:SF0">
    <property type="entry name" value="PREPILIN LEADER PEPTIDASE_N-METHYLTRANSFERASE-RELATED"/>
    <property type="match status" value="1"/>
</dbReference>
<feature type="transmembrane region" description="Helical" evidence="3">
    <location>
        <begin position="162"/>
        <end position="188"/>
    </location>
</feature>
<feature type="transmembrane region" description="Helical" evidence="3">
    <location>
        <begin position="43"/>
        <end position="62"/>
    </location>
</feature>
<feature type="transmembrane region" description="Helical" evidence="3">
    <location>
        <begin position="96"/>
        <end position="115"/>
    </location>
</feature>
<evidence type="ECO:0000256" key="2">
    <source>
        <dbReference type="RuleBase" id="RU003793"/>
    </source>
</evidence>
<protein>
    <submittedName>
        <fullName evidence="5">Prepilin peptidase</fullName>
    </submittedName>
</protein>
<keyword evidence="3" id="KW-1133">Transmembrane helix</keyword>
<dbReference type="PRINTS" id="PR00864">
    <property type="entry name" value="PREPILNPTASE"/>
</dbReference>
<feature type="transmembrane region" description="Helical" evidence="3">
    <location>
        <begin position="68"/>
        <end position="89"/>
    </location>
</feature>
<gene>
    <name evidence="5" type="ORF">JZM24_08245</name>
</gene>
<dbReference type="Proteomes" id="UP000811282">
    <property type="component" value="Unassembled WGS sequence"/>
</dbReference>
<dbReference type="EMBL" id="JAFJYC010000001">
    <property type="protein sequence ID" value="MBT9432114.1"/>
    <property type="molecule type" value="Genomic_DNA"/>
</dbReference>
<dbReference type="InterPro" id="IPR050882">
    <property type="entry name" value="Prepilin_peptidase/N-MTase"/>
</dbReference>
<dbReference type="PANTHER" id="PTHR30487">
    <property type="entry name" value="TYPE 4 PREPILIN-LIKE PROTEINS LEADER PEPTIDE-PROCESSING ENZYME"/>
    <property type="match status" value="1"/>
</dbReference>
<organism evidence="5 6">
    <name type="scientific">Candidatus Sodalis endolongispinus</name>
    <dbReference type="NCBI Taxonomy" id="2812662"/>
    <lineage>
        <taxon>Bacteria</taxon>
        <taxon>Pseudomonadati</taxon>
        <taxon>Pseudomonadota</taxon>
        <taxon>Gammaproteobacteria</taxon>
        <taxon>Enterobacterales</taxon>
        <taxon>Bruguierivoracaceae</taxon>
        <taxon>Sodalis</taxon>
    </lineage>
</organism>
<feature type="transmembrane region" description="Helical" evidence="3">
    <location>
        <begin position="6"/>
        <end position="22"/>
    </location>
</feature>
<keyword evidence="3" id="KW-0472">Membrane</keyword>
<evidence type="ECO:0000259" key="4">
    <source>
        <dbReference type="Pfam" id="PF01478"/>
    </source>
</evidence>
<reference evidence="5 6" key="1">
    <citation type="journal article" date="2021" name="Genome Biol. Evol.">
        <title>The evolution of interdependence in a four-way mealybug symbiosis.</title>
        <authorList>
            <person name="Garber A.I."/>
            <person name="Kupper M."/>
            <person name="Laetsch D.R."/>
            <person name="Weldon S.R."/>
            <person name="Ladinsky M.S."/>
            <person name="Bjorkman P.J."/>
            <person name="McCutcheon J.P."/>
        </authorList>
    </citation>
    <scope>NUCLEOTIDE SEQUENCE [LARGE SCALE GENOMIC DNA]</scope>
    <source>
        <strain evidence="5">SOD</strain>
    </source>
</reference>
<accession>A0ABS5YAS7</accession>
<dbReference type="InterPro" id="IPR014032">
    <property type="entry name" value="Peptidase_A24A_bac"/>
</dbReference>
<keyword evidence="3" id="KW-0812">Transmembrane</keyword>
<dbReference type="Pfam" id="PF01478">
    <property type="entry name" value="Peptidase_A24"/>
    <property type="match status" value="1"/>
</dbReference>
<keyword evidence="6" id="KW-1185">Reference proteome</keyword>
<evidence type="ECO:0000313" key="6">
    <source>
        <dbReference type="Proteomes" id="UP000811282"/>
    </source>
</evidence>
<evidence type="ECO:0000256" key="3">
    <source>
        <dbReference type="SAM" id="Phobius"/>
    </source>
</evidence>
<dbReference type="Gene3D" id="1.20.120.1220">
    <property type="match status" value="1"/>
</dbReference>
<evidence type="ECO:0000256" key="1">
    <source>
        <dbReference type="ARBA" id="ARBA00005801"/>
    </source>
</evidence>
<evidence type="ECO:0000313" key="5">
    <source>
        <dbReference type="EMBL" id="MBT9432114.1"/>
    </source>
</evidence>
<feature type="transmembrane region" description="Helical" evidence="3">
    <location>
        <begin position="194"/>
        <end position="215"/>
    </location>
</feature>
<name>A0ABS5YAS7_9GAMM</name>
<dbReference type="RefSeq" id="WP_215670064.1">
    <property type="nucleotide sequence ID" value="NZ_JAFJYC010000001.1"/>
</dbReference>